<name>A0A7H0LHS4_9SPHN</name>
<accession>A0A7H0LHS4</accession>
<dbReference type="Proteomes" id="UP000516148">
    <property type="component" value="Chromosome"/>
</dbReference>
<dbReference type="EMBL" id="CP061038">
    <property type="protein sequence ID" value="QNQ09227.1"/>
    <property type="molecule type" value="Genomic_DNA"/>
</dbReference>
<organism evidence="1 2">
    <name type="scientific">Sphingomonas alpina</name>
    <dbReference type="NCBI Taxonomy" id="653931"/>
    <lineage>
        <taxon>Bacteria</taxon>
        <taxon>Pseudomonadati</taxon>
        <taxon>Pseudomonadota</taxon>
        <taxon>Alphaproteobacteria</taxon>
        <taxon>Sphingomonadales</taxon>
        <taxon>Sphingomonadaceae</taxon>
        <taxon>Sphingomonas</taxon>
    </lineage>
</organism>
<dbReference type="RefSeq" id="WP_187761544.1">
    <property type="nucleotide sequence ID" value="NZ_CP061038.1"/>
</dbReference>
<dbReference type="InterPro" id="IPR021955">
    <property type="entry name" value="DUF3572"/>
</dbReference>
<dbReference type="KEGG" id="spap:H3Z74_21565"/>
<sequence length="89" mass="9477">MRVPETNEDAEELALRALVWTLAEPERAIRLLDVTGLQPADLRARASEPAVLAAALGFLENHEPDLVACADGLGVPPAALVQARARLEA</sequence>
<reference evidence="1 2" key="1">
    <citation type="submission" date="2020-09" db="EMBL/GenBank/DDBJ databases">
        <title>Sphingomonas sp., a new species isolated from pork steak.</title>
        <authorList>
            <person name="Heidler von Heilborn D."/>
        </authorList>
    </citation>
    <scope>NUCLEOTIDE SEQUENCE [LARGE SCALE GENOMIC DNA]</scope>
    <source>
        <strain evidence="2">S8-3T</strain>
    </source>
</reference>
<dbReference type="Pfam" id="PF12096">
    <property type="entry name" value="DUF3572"/>
    <property type="match status" value="1"/>
</dbReference>
<keyword evidence="2" id="KW-1185">Reference proteome</keyword>
<protein>
    <submittedName>
        <fullName evidence="1">DUF3572 domain-containing protein</fullName>
    </submittedName>
</protein>
<proteinExistence type="predicted"/>
<evidence type="ECO:0000313" key="2">
    <source>
        <dbReference type="Proteomes" id="UP000516148"/>
    </source>
</evidence>
<gene>
    <name evidence="1" type="ORF">H3Z74_21565</name>
</gene>
<dbReference type="AlphaFoldDB" id="A0A7H0LHS4"/>
<evidence type="ECO:0000313" key="1">
    <source>
        <dbReference type="EMBL" id="QNQ09227.1"/>
    </source>
</evidence>